<sequence>MESIKSVVESLIYILESWINDDDEKESQNNHEKEITIVLNWDQGHILVNLDLSLDSDIKERICTECLAVVVKSSKKAFIDRVNEILKEYSLVNLTVNIKFIDEKFPESPLFSSISCETLCEKVMDLYKKKYSELFEVKFVHEGCEVEMYFFTKTDKDETFVMSCGAQNVLATEQIEDFLQSSNTLGNIVEYRLCCIGNISDNSYKMSEECVEVALGILQSHLEFLREQKKELSRVRKMNKEEIEKEIDEECFSIPSEEKSASKRFSKRNRSKSTYVDLTTDGEDKTGFVETNLMVTSIMAWEEYSWFCYTSDVEVESVCDETLKTIPNTKRRYKNDKENDIWDFIRQLGIDDDKDEEEEIYESLSENEKNKFKSLSETLQRQDYALFRKNIQSHLKQVKGVMNIIEMKKNERNLNNSRISVKSQTPKTPQTNIIEKKPKETNKGESHISEDYKAPKASRIKLKTSIQPLLGRGLDPSKCLIFSLEQDYKKNDSKSDNNFGYFENFTSSSSISSPRDNSSSFNTSFVPKFNSTEIIQNEKNSPTAKSFLFSDIKCRKPLHAKDDKPLQLSEKKPSLDFSKMNALKSPFTIPKLPSASNTPKQSSINSTPNSVSNFIDKKTENVKEKQQSDIKMDDGNDDDVILVDETPSENNNCNVVFRSRKRIFNPEPNPSQEEPKQRKVFFKTKQMQKARGRPNFGSYKEREK</sequence>
<keyword evidence="3" id="KW-1185">Reference proteome</keyword>
<accession>A0A1J1IFG0</accession>
<reference evidence="2 3" key="1">
    <citation type="submission" date="2015-04" db="EMBL/GenBank/DDBJ databases">
        <authorList>
            <person name="Syromyatnikov M.Y."/>
            <person name="Popov V.N."/>
        </authorList>
    </citation>
    <scope>NUCLEOTIDE SEQUENCE [LARGE SCALE GENOMIC DNA]</scope>
</reference>
<evidence type="ECO:0000256" key="1">
    <source>
        <dbReference type="SAM" id="MobiDB-lite"/>
    </source>
</evidence>
<feature type="region of interest" description="Disordered" evidence="1">
    <location>
        <begin position="663"/>
        <end position="704"/>
    </location>
</feature>
<feature type="compositionally biased region" description="Polar residues" evidence="1">
    <location>
        <begin position="594"/>
        <end position="613"/>
    </location>
</feature>
<dbReference type="EMBL" id="CVRI01000048">
    <property type="protein sequence ID" value="CRK98952.1"/>
    <property type="molecule type" value="Genomic_DNA"/>
</dbReference>
<evidence type="ECO:0000313" key="2">
    <source>
        <dbReference type="EMBL" id="CRK98952.1"/>
    </source>
</evidence>
<feature type="compositionally biased region" description="Basic and acidic residues" evidence="1">
    <location>
        <begin position="615"/>
        <end position="634"/>
    </location>
</feature>
<dbReference type="AlphaFoldDB" id="A0A1J1IFG0"/>
<organism evidence="2 3">
    <name type="scientific">Clunio marinus</name>
    <dbReference type="NCBI Taxonomy" id="568069"/>
    <lineage>
        <taxon>Eukaryota</taxon>
        <taxon>Metazoa</taxon>
        <taxon>Ecdysozoa</taxon>
        <taxon>Arthropoda</taxon>
        <taxon>Hexapoda</taxon>
        <taxon>Insecta</taxon>
        <taxon>Pterygota</taxon>
        <taxon>Neoptera</taxon>
        <taxon>Endopterygota</taxon>
        <taxon>Diptera</taxon>
        <taxon>Nematocera</taxon>
        <taxon>Chironomoidea</taxon>
        <taxon>Chironomidae</taxon>
        <taxon>Clunio</taxon>
    </lineage>
</organism>
<protein>
    <submittedName>
        <fullName evidence="2">CLUMA_CG012080, isoform A</fullName>
    </submittedName>
</protein>
<feature type="region of interest" description="Disordered" evidence="1">
    <location>
        <begin position="587"/>
        <end position="651"/>
    </location>
</feature>
<dbReference type="Proteomes" id="UP000183832">
    <property type="component" value="Unassembled WGS sequence"/>
</dbReference>
<name>A0A1J1IFG0_9DIPT</name>
<evidence type="ECO:0000313" key="3">
    <source>
        <dbReference type="Proteomes" id="UP000183832"/>
    </source>
</evidence>
<proteinExistence type="predicted"/>
<gene>
    <name evidence="2" type="ORF">CLUMA_CG012080</name>
</gene>
<feature type="compositionally biased region" description="Basic residues" evidence="1">
    <location>
        <begin position="678"/>
        <end position="692"/>
    </location>
</feature>